<dbReference type="Pfam" id="PF12833">
    <property type="entry name" value="HTH_18"/>
    <property type="match status" value="1"/>
</dbReference>
<dbReference type="Gene3D" id="1.10.10.60">
    <property type="entry name" value="Homeodomain-like"/>
    <property type="match status" value="1"/>
</dbReference>
<evidence type="ECO:0000259" key="4">
    <source>
        <dbReference type="PROSITE" id="PS01124"/>
    </source>
</evidence>
<dbReference type="InterPro" id="IPR046532">
    <property type="entry name" value="DUF6597"/>
</dbReference>
<keyword evidence="2" id="KW-0238">DNA-binding</keyword>
<keyword evidence="3" id="KW-0804">Transcription</keyword>
<dbReference type="InterPro" id="IPR009057">
    <property type="entry name" value="Homeodomain-like_sf"/>
</dbReference>
<dbReference type="InterPro" id="IPR050204">
    <property type="entry name" value="AraC_XylS_family_regulators"/>
</dbReference>
<reference evidence="6" key="1">
    <citation type="journal article" date="2019" name="Int. J. Syst. Evol. Microbiol.">
        <title>The Global Catalogue of Microorganisms (GCM) 10K type strain sequencing project: providing services to taxonomists for standard genome sequencing and annotation.</title>
        <authorList>
            <consortium name="The Broad Institute Genomics Platform"/>
            <consortium name="The Broad Institute Genome Sequencing Center for Infectious Disease"/>
            <person name="Wu L."/>
            <person name="Ma J."/>
        </authorList>
    </citation>
    <scope>NUCLEOTIDE SEQUENCE [LARGE SCALE GENOMIC DNA]</scope>
    <source>
        <strain evidence="6">JCM 17938</strain>
    </source>
</reference>
<evidence type="ECO:0000313" key="6">
    <source>
        <dbReference type="Proteomes" id="UP001500212"/>
    </source>
</evidence>
<accession>A0ABP8TGW7</accession>
<dbReference type="RefSeq" id="WP_345349701.1">
    <property type="nucleotide sequence ID" value="NZ_BAABHJ010000003.1"/>
</dbReference>
<dbReference type="PANTHER" id="PTHR46796:SF15">
    <property type="entry name" value="BLL1074 PROTEIN"/>
    <property type="match status" value="1"/>
</dbReference>
<evidence type="ECO:0000256" key="2">
    <source>
        <dbReference type="ARBA" id="ARBA00023125"/>
    </source>
</evidence>
<proteinExistence type="predicted"/>
<comment type="caution">
    <text evidence="5">The sequence shown here is derived from an EMBL/GenBank/DDBJ whole genome shotgun (WGS) entry which is preliminary data.</text>
</comment>
<dbReference type="SUPFAM" id="SSF46689">
    <property type="entry name" value="Homeodomain-like"/>
    <property type="match status" value="1"/>
</dbReference>
<evidence type="ECO:0000256" key="3">
    <source>
        <dbReference type="ARBA" id="ARBA00023163"/>
    </source>
</evidence>
<protein>
    <submittedName>
        <fullName evidence="5">Helix-turn-helix domain-containing protein</fullName>
    </submittedName>
</protein>
<organism evidence="5 6">
    <name type="scientific">Actinoallomurus liliacearum</name>
    <dbReference type="NCBI Taxonomy" id="1080073"/>
    <lineage>
        <taxon>Bacteria</taxon>
        <taxon>Bacillati</taxon>
        <taxon>Actinomycetota</taxon>
        <taxon>Actinomycetes</taxon>
        <taxon>Streptosporangiales</taxon>
        <taxon>Thermomonosporaceae</taxon>
        <taxon>Actinoallomurus</taxon>
    </lineage>
</organism>
<dbReference type="Pfam" id="PF20240">
    <property type="entry name" value="DUF6597"/>
    <property type="match status" value="1"/>
</dbReference>
<keyword evidence="6" id="KW-1185">Reference proteome</keyword>
<sequence>MADAAPDSLRAILNRAAARERFQVAHREPAADLAWLADYHWILHWDLGEGGSHRQRVLTHPSVHMTFLSDGQARVVGVVRGVFAETIEGRGRVIGVRFRPGGLRPFLDAQMSTITDRRVPVEEIFGRRARTVADAIIATPDPGDAILLVEDLLRSGAPGRPDPRVLEVSAIVDRIAADPALSRVDRLAAAVGVGTRRLQRLFADYVGVGPKWVIRRCRMQDAADRAAGGADVDWAALAADLGYADQAHFIRDFSATIGMPPARYARQDAR</sequence>
<gene>
    <name evidence="5" type="ORF">GCM10023195_12520</name>
</gene>
<dbReference type="Proteomes" id="UP001500212">
    <property type="component" value="Unassembled WGS sequence"/>
</dbReference>
<evidence type="ECO:0000313" key="5">
    <source>
        <dbReference type="EMBL" id="GAA4603751.1"/>
    </source>
</evidence>
<dbReference type="SMART" id="SM00342">
    <property type="entry name" value="HTH_ARAC"/>
    <property type="match status" value="1"/>
</dbReference>
<dbReference type="PROSITE" id="PS01124">
    <property type="entry name" value="HTH_ARAC_FAMILY_2"/>
    <property type="match status" value="1"/>
</dbReference>
<keyword evidence="1" id="KW-0805">Transcription regulation</keyword>
<dbReference type="EMBL" id="BAABHJ010000003">
    <property type="protein sequence ID" value="GAA4603751.1"/>
    <property type="molecule type" value="Genomic_DNA"/>
</dbReference>
<dbReference type="InterPro" id="IPR018060">
    <property type="entry name" value="HTH_AraC"/>
</dbReference>
<name>A0ABP8TGW7_9ACTN</name>
<dbReference type="PANTHER" id="PTHR46796">
    <property type="entry name" value="HTH-TYPE TRANSCRIPTIONAL ACTIVATOR RHAS-RELATED"/>
    <property type="match status" value="1"/>
</dbReference>
<feature type="domain" description="HTH araC/xylS-type" evidence="4">
    <location>
        <begin position="166"/>
        <end position="267"/>
    </location>
</feature>
<evidence type="ECO:0000256" key="1">
    <source>
        <dbReference type="ARBA" id="ARBA00023015"/>
    </source>
</evidence>